<feature type="region of interest" description="Disordered" evidence="4">
    <location>
        <begin position="174"/>
        <end position="197"/>
    </location>
</feature>
<feature type="compositionally biased region" description="Basic and acidic residues" evidence="4">
    <location>
        <begin position="188"/>
        <end position="197"/>
    </location>
</feature>
<evidence type="ECO:0000313" key="7">
    <source>
        <dbReference type="Proteomes" id="UP001497453"/>
    </source>
</evidence>
<feature type="region of interest" description="Disordered" evidence="4">
    <location>
        <begin position="357"/>
        <end position="408"/>
    </location>
</feature>
<evidence type="ECO:0000256" key="4">
    <source>
        <dbReference type="SAM" id="MobiDB-lite"/>
    </source>
</evidence>
<feature type="compositionally biased region" description="Polar residues" evidence="4">
    <location>
        <begin position="1"/>
        <end position="18"/>
    </location>
</feature>
<dbReference type="PROSITE" id="PS50118">
    <property type="entry name" value="HMG_BOX_2"/>
    <property type="match status" value="1"/>
</dbReference>
<keyword evidence="2" id="KW-0804">Transcription</keyword>
<evidence type="ECO:0000256" key="3">
    <source>
        <dbReference type="PROSITE-ProRule" id="PRU00267"/>
    </source>
</evidence>
<keyword evidence="7" id="KW-1185">Reference proteome</keyword>
<reference evidence="7" key="1">
    <citation type="submission" date="2024-04" db="EMBL/GenBank/DDBJ databases">
        <authorList>
            <person name="Shaw F."/>
            <person name="Minotto A."/>
        </authorList>
    </citation>
    <scope>NUCLEOTIDE SEQUENCE [LARGE SCALE GENOMIC DNA]</scope>
</reference>
<feature type="region of interest" description="Disordered" evidence="4">
    <location>
        <begin position="1"/>
        <end position="104"/>
    </location>
</feature>
<dbReference type="PANTHER" id="PTHR10270">
    <property type="entry name" value="SOX TRANSCRIPTION FACTOR"/>
    <property type="match status" value="1"/>
</dbReference>
<dbReference type="CDD" id="cd01389">
    <property type="entry name" value="HMG-box_ROX1-like"/>
    <property type="match status" value="1"/>
</dbReference>
<keyword evidence="1 3" id="KW-0238">DNA-binding</keyword>
<feature type="DNA-binding region" description="HMG box" evidence="3">
    <location>
        <begin position="106"/>
        <end position="180"/>
    </location>
</feature>
<name>A0ABP1D5P8_9APHY</name>
<feature type="compositionally biased region" description="Basic residues" evidence="4">
    <location>
        <begin position="175"/>
        <end position="187"/>
    </location>
</feature>
<dbReference type="EMBL" id="OZ037946">
    <property type="protein sequence ID" value="CAL1703218.1"/>
    <property type="molecule type" value="Genomic_DNA"/>
</dbReference>
<feature type="domain" description="HMG box" evidence="5">
    <location>
        <begin position="106"/>
        <end position="180"/>
    </location>
</feature>
<evidence type="ECO:0000259" key="5">
    <source>
        <dbReference type="PROSITE" id="PS50118"/>
    </source>
</evidence>
<feature type="compositionally biased region" description="Low complexity" evidence="4">
    <location>
        <begin position="44"/>
        <end position="61"/>
    </location>
</feature>
<evidence type="ECO:0000256" key="2">
    <source>
        <dbReference type="ARBA" id="ARBA00023163"/>
    </source>
</evidence>
<gene>
    <name evidence="6" type="ORF">GFSPODELE1_LOCUS4462</name>
</gene>
<protein>
    <recommendedName>
        <fullName evidence="5">HMG box domain-containing protein</fullName>
    </recommendedName>
</protein>
<dbReference type="SMART" id="SM00398">
    <property type="entry name" value="HMG"/>
    <property type="match status" value="1"/>
</dbReference>
<feature type="region of interest" description="Disordered" evidence="4">
    <location>
        <begin position="215"/>
        <end position="275"/>
    </location>
</feature>
<accession>A0ABP1D5P8</accession>
<keyword evidence="3" id="KW-0539">Nucleus</keyword>
<dbReference type="SUPFAM" id="SSF47095">
    <property type="entry name" value="HMG-box"/>
    <property type="match status" value="1"/>
</dbReference>
<dbReference type="PANTHER" id="PTHR10270:SF161">
    <property type="entry name" value="SEX-DETERMINING REGION Y PROTEIN"/>
    <property type="match status" value="1"/>
</dbReference>
<dbReference type="InterPro" id="IPR009071">
    <property type="entry name" value="HMG_box_dom"/>
</dbReference>
<evidence type="ECO:0000256" key="1">
    <source>
        <dbReference type="ARBA" id="ARBA00023125"/>
    </source>
</evidence>
<feature type="compositionally biased region" description="Polar residues" evidence="4">
    <location>
        <begin position="500"/>
        <end position="514"/>
    </location>
</feature>
<sequence length="570" mass="62602">MSQTASPSGTILGWTSTSENEEADMPPFSPFQSWDSAPVNGRDLAPPLSSSARASSNPTTRPHLHRHSMSLTLPPANMAQNHRSSYPSSPSDRRARHKREADPNWVPRPLNSFMVFRVEYSRLHAQEHKTGEPSSAVAEKTLSKRASEAWKKMSQAERQVYKDRAEEIKVEHSRLHPNYRYRPRRRNTKESRTCSSISRREQVVSFMERVESGDVVGDSDLDHSPPADHISLGSSSPEPPEVPRRVTTPTRSVRRRRSYSLPLSRAPAPDQYPPLRTYLLEPENVTVSRRARSSFTRPSSFYATSGGQTSYEIPSPYIDESLYQVWDSTSTSPSSPDVGIFDSLSFDDGLLSVSSGLSPQATGSSMLSDVPVQGSGLGSIPETGTAQTRDPLIHRRQRSNTTSVLPPSPLHVVSSSLANWNGIAAASTSSLPTFGFGQSSPTHDLNRRLVASEANAQTTQPGTQSSLMFSAGSGALVPNEGIDFDRTPRMADFPRDVRSPYTTQSNNTNACERSTLQYPEYPQGDASYELGADLEAYAAGLEALSIVPETYDIIPSSDELNFSDLFHVSP</sequence>
<proteinExistence type="predicted"/>
<evidence type="ECO:0000313" key="6">
    <source>
        <dbReference type="EMBL" id="CAL1703218.1"/>
    </source>
</evidence>
<dbReference type="InterPro" id="IPR050140">
    <property type="entry name" value="SRY-related_HMG-box_TF-like"/>
</dbReference>
<organism evidence="6 7">
    <name type="scientific">Somion occarium</name>
    <dbReference type="NCBI Taxonomy" id="3059160"/>
    <lineage>
        <taxon>Eukaryota</taxon>
        <taxon>Fungi</taxon>
        <taxon>Dikarya</taxon>
        <taxon>Basidiomycota</taxon>
        <taxon>Agaricomycotina</taxon>
        <taxon>Agaricomycetes</taxon>
        <taxon>Polyporales</taxon>
        <taxon>Cerrenaceae</taxon>
        <taxon>Somion</taxon>
    </lineage>
</organism>
<dbReference type="Gene3D" id="1.10.30.10">
    <property type="entry name" value="High mobility group box domain"/>
    <property type="match status" value="1"/>
</dbReference>
<feature type="region of interest" description="Disordered" evidence="4">
    <location>
        <begin position="495"/>
        <end position="514"/>
    </location>
</feature>
<dbReference type="Proteomes" id="UP001497453">
    <property type="component" value="Chromosome 3"/>
</dbReference>
<dbReference type="Pfam" id="PF00505">
    <property type="entry name" value="HMG_box"/>
    <property type="match status" value="1"/>
</dbReference>
<dbReference type="InterPro" id="IPR036910">
    <property type="entry name" value="HMG_box_dom_sf"/>
</dbReference>